<dbReference type="PANTHER" id="PTHR43649">
    <property type="entry name" value="ARABINOSE-BINDING PROTEIN-RELATED"/>
    <property type="match status" value="1"/>
</dbReference>
<comment type="caution">
    <text evidence="7">The sequence shown here is derived from an EMBL/GenBank/DDBJ whole genome shotgun (WGS) entry which is preliminary data.</text>
</comment>
<evidence type="ECO:0000256" key="1">
    <source>
        <dbReference type="ARBA" id="ARBA00022475"/>
    </source>
</evidence>
<evidence type="ECO:0000313" key="8">
    <source>
        <dbReference type="Proteomes" id="UP000823935"/>
    </source>
</evidence>
<evidence type="ECO:0000256" key="2">
    <source>
        <dbReference type="ARBA" id="ARBA00022729"/>
    </source>
</evidence>
<dbReference type="Gene3D" id="3.40.190.10">
    <property type="entry name" value="Periplasmic binding protein-like II"/>
    <property type="match status" value="1"/>
</dbReference>
<keyword evidence="4" id="KW-0564">Palmitate</keyword>
<name>A0A9D1ERU9_9FIRM</name>
<protein>
    <submittedName>
        <fullName evidence="7">Sugar ABC transporter substrate-binding protein</fullName>
    </submittedName>
</protein>
<dbReference type="EMBL" id="DVIQ01000023">
    <property type="protein sequence ID" value="HIS30788.1"/>
    <property type="molecule type" value="Genomic_DNA"/>
</dbReference>
<evidence type="ECO:0000256" key="4">
    <source>
        <dbReference type="ARBA" id="ARBA00023139"/>
    </source>
</evidence>
<dbReference type="InterPro" id="IPR050490">
    <property type="entry name" value="Bact_solute-bd_prot1"/>
</dbReference>
<evidence type="ECO:0000256" key="5">
    <source>
        <dbReference type="ARBA" id="ARBA00023288"/>
    </source>
</evidence>
<evidence type="ECO:0000256" key="6">
    <source>
        <dbReference type="SAM" id="SignalP"/>
    </source>
</evidence>
<dbReference type="SUPFAM" id="SSF53850">
    <property type="entry name" value="Periplasmic binding protein-like II"/>
    <property type="match status" value="1"/>
</dbReference>
<gene>
    <name evidence="7" type="ORF">IAB44_04445</name>
</gene>
<sequence>MKRKFAAALGLCLAFSSLAPAAAFAEEEQVTLTIMSCLQTEDEAEQEAAMAQAYMDANPNVTIEFISVANNDLDAQVTTLAASDDLPDAFFMNCAFMSTAVDMGIIVDASQYMSEEFTAELSQEVLDYATVDGVLTFVPWHQIPIALIYRTDWLEQAGMDSIETMDDFREAAKAFTDISGAYGFSMVGARNGSGEARFSVYAKAFGVDEVWQNEEGAWESDLTSENFRTALQSFVDLDLVDGVVPAGSSETAYSDAVTYFANEQTGLLISGSNAVGAILNRNPELAGKIGSVPIPAGTNEDGRHVTNLQVSGYAITTACEHPEIMTDYLEFMANYDNAVPFGSSTGRLPVINSALEDEAFSGAEFVGFKDCMQYSIPYSTFPAYAEVQDIFGEAYNSMLTGSTIDDAMSTLEGRITELLAQYNE</sequence>
<dbReference type="PANTHER" id="PTHR43649:SF33">
    <property type="entry name" value="POLYGALACTURONAN_RHAMNOGALACTURONAN-BINDING PROTEIN YTCQ"/>
    <property type="match status" value="1"/>
</dbReference>
<accession>A0A9D1ERU9</accession>
<reference evidence="7" key="2">
    <citation type="journal article" date="2021" name="PeerJ">
        <title>Extensive microbial diversity within the chicken gut microbiome revealed by metagenomics and culture.</title>
        <authorList>
            <person name="Gilroy R."/>
            <person name="Ravi A."/>
            <person name="Getino M."/>
            <person name="Pursley I."/>
            <person name="Horton D.L."/>
            <person name="Alikhan N.F."/>
            <person name="Baker D."/>
            <person name="Gharbi K."/>
            <person name="Hall N."/>
            <person name="Watson M."/>
            <person name="Adriaenssens E.M."/>
            <person name="Foster-Nyarko E."/>
            <person name="Jarju S."/>
            <person name="Secka A."/>
            <person name="Antonio M."/>
            <person name="Oren A."/>
            <person name="Chaudhuri R.R."/>
            <person name="La Ragione R."/>
            <person name="Hildebrand F."/>
            <person name="Pallen M.J."/>
        </authorList>
    </citation>
    <scope>NUCLEOTIDE SEQUENCE</scope>
    <source>
        <strain evidence="7">CHK190-19873</strain>
    </source>
</reference>
<dbReference type="Proteomes" id="UP000823935">
    <property type="component" value="Unassembled WGS sequence"/>
</dbReference>
<keyword evidence="1" id="KW-1003">Cell membrane</keyword>
<evidence type="ECO:0000256" key="3">
    <source>
        <dbReference type="ARBA" id="ARBA00023136"/>
    </source>
</evidence>
<feature type="signal peptide" evidence="6">
    <location>
        <begin position="1"/>
        <end position="21"/>
    </location>
</feature>
<feature type="chain" id="PRO_5038519424" evidence="6">
    <location>
        <begin position="22"/>
        <end position="424"/>
    </location>
</feature>
<keyword evidence="2 6" id="KW-0732">Signal</keyword>
<dbReference type="InterPro" id="IPR006059">
    <property type="entry name" value="SBP"/>
</dbReference>
<dbReference type="AlphaFoldDB" id="A0A9D1ERU9"/>
<keyword evidence="3" id="KW-0472">Membrane</keyword>
<proteinExistence type="predicted"/>
<keyword evidence="5" id="KW-0449">Lipoprotein</keyword>
<organism evidence="7 8">
    <name type="scientific">Candidatus Limivivens intestinipullorum</name>
    <dbReference type="NCBI Taxonomy" id="2840858"/>
    <lineage>
        <taxon>Bacteria</taxon>
        <taxon>Bacillati</taxon>
        <taxon>Bacillota</taxon>
        <taxon>Clostridia</taxon>
        <taxon>Lachnospirales</taxon>
        <taxon>Lachnospiraceae</taxon>
        <taxon>Lachnospiraceae incertae sedis</taxon>
        <taxon>Candidatus Limivivens</taxon>
    </lineage>
</organism>
<dbReference type="CDD" id="cd13585">
    <property type="entry name" value="PBP2_TMBP_like"/>
    <property type="match status" value="1"/>
</dbReference>
<reference evidence="7" key="1">
    <citation type="submission" date="2020-10" db="EMBL/GenBank/DDBJ databases">
        <authorList>
            <person name="Gilroy R."/>
        </authorList>
    </citation>
    <scope>NUCLEOTIDE SEQUENCE</scope>
    <source>
        <strain evidence="7">CHK190-19873</strain>
    </source>
</reference>
<dbReference type="Pfam" id="PF01547">
    <property type="entry name" value="SBP_bac_1"/>
    <property type="match status" value="1"/>
</dbReference>
<evidence type="ECO:0000313" key="7">
    <source>
        <dbReference type="EMBL" id="HIS30788.1"/>
    </source>
</evidence>